<evidence type="ECO:0000313" key="2">
    <source>
        <dbReference type="WBParaSite" id="GPLIN_001257400"/>
    </source>
</evidence>
<sequence>MVGIKLTSTDVKNSRLDRNKKLIYQNVRKLLSESIFVHRLIILKAVCFIMMGSAGTVTALASTIAAADSPSTNGPNLATTSEKLLLGGELIAVPSALLADKNIFCSVLSPTTFCEEVYERAGISFQAERNFSRITEQMAKQKQHQQQMNTIQTMPPN</sequence>
<name>A0A183CI68_GLOPA</name>
<proteinExistence type="predicted"/>
<dbReference type="WBParaSite" id="GPLIN_001257400">
    <property type="protein sequence ID" value="GPLIN_001257400"/>
    <property type="gene ID" value="GPLIN_001257400"/>
</dbReference>
<keyword evidence="1" id="KW-1185">Reference proteome</keyword>
<dbReference type="AlphaFoldDB" id="A0A183CI68"/>
<accession>A0A183CI68</accession>
<protein>
    <submittedName>
        <fullName evidence="2">Uncharacterized protein</fullName>
    </submittedName>
</protein>
<reference evidence="2" key="2">
    <citation type="submission" date="2016-06" db="UniProtKB">
        <authorList>
            <consortium name="WormBaseParasite"/>
        </authorList>
    </citation>
    <scope>IDENTIFICATION</scope>
</reference>
<evidence type="ECO:0000313" key="1">
    <source>
        <dbReference type="Proteomes" id="UP000050741"/>
    </source>
</evidence>
<dbReference type="Proteomes" id="UP000050741">
    <property type="component" value="Unassembled WGS sequence"/>
</dbReference>
<reference evidence="1" key="1">
    <citation type="submission" date="2014-05" db="EMBL/GenBank/DDBJ databases">
        <title>The genome and life-stage specific transcriptomes of Globodera pallida elucidate key aspects of plant parasitism by a cyst nematode.</title>
        <authorList>
            <person name="Cotton J.A."/>
            <person name="Lilley C.J."/>
            <person name="Jones L.M."/>
            <person name="Kikuchi T."/>
            <person name="Reid A.J."/>
            <person name="Thorpe P."/>
            <person name="Tsai I.J."/>
            <person name="Beasley H."/>
            <person name="Blok V."/>
            <person name="Cock P.J.A."/>
            <person name="Van den Akker S.E."/>
            <person name="Holroyd N."/>
            <person name="Hunt M."/>
            <person name="Mantelin S."/>
            <person name="Naghra H."/>
            <person name="Pain A."/>
            <person name="Palomares-Rius J.E."/>
            <person name="Zarowiecki M."/>
            <person name="Berriman M."/>
            <person name="Jones J.T."/>
            <person name="Urwin P.E."/>
        </authorList>
    </citation>
    <scope>NUCLEOTIDE SEQUENCE [LARGE SCALE GENOMIC DNA]</scope>
    <source>
        <strain evidence="1">Lindley</strain>
    </source>
</reference>
<organism evidence="1 2">
    <name type="scientific">Globodera pallida</name>
    <name type="common">Potato cyst nematode worm</name>
    <name type="synonym">Heterodera pallida</name>
    <dbReference type="NCBI Taxonomy" id="36090"/>
    <lineage>
        <taxon>Eukaryota</taxon>
        <taxon>Metazoa</taxon>
        <taxon>Ecdysozoa</taxon>
        <taxon>Nematoda</taxon>
        <taxon>Chromadorea</taxon>
        <taxon>Rhabditida</taxon>
        <taxon>Tylenchina</taxon>
        <taxon>Tylenchomorpha</taxon>
        <taxon>Tylenchoidea</taxon>
        <taxon>Heteroderidae</taxon>
        <taxon>Heteroderinae</taxon>
        <taxon>Globodera</taxon>
    </lineage>
</organism>